<dbReference type="Gene3D" id="2.60.120.10">
    <property type="entry name" value="Jelly Rolls"/>
    <property type="match status" value="2"/>
</dbReference>
<dbReference type="Proteomes" id="UP000322927">
    <property type="component" value="Chromosome"/>
</dbReference>
<dbReference type="OrthoDB" id="6058at2"/>
<evidence type="ECO:0000259" key="3">
    <source>
        <dbReference type="Pfam" id="PF07883"/>
    </source>
</evidence>
<evidence type="ECO:0000256" key="2">
    <source>
        <dbReference type="SAM" id="MobiDB-lite"/>
    </source>
</evidence>
<dbReference type="EMBL" id="CP029192">
    <property type="protein sequence ID" value="QES34838.1"/>
    <property type="molecule type" value="Genomic_DNA"/>
</dbReference>
<accession>A0A5P2BYV7</accession>
<evidence type="ECO:0000256" key="1">
    <source>
        <dbReference type="ARBA" id="ARBA00022723"/>
    </source>
</evidence>
<gene>
    <name evidence="4" type="ORF">DEJ48_16770</name>
</gene>
<keyword evidence="1" id="KW-0479">Metal-binding</keyword>
<dbReference type="InterPro" id="IPR051610">
    <property type="entry name" value="GPI/OXD"/>
</dbReference>
<proteinExistence type="predicted"/>
<feature type="region of interest" description="Disordered" evidence="2">
    <location>
        <begin position="144"/>
        <end position="163"/>
    </location>
</feature>
<dbReference type="SUPFAM" id="SSF51182">
    <property type="entry name" value="RmlC-like cupins"/>
    <property type="match status" value="1"/>
</dbReference>
<dbReference type="Pfam" id="PF07883">
    <property type="entry name" value="Cupin_2"/>
    <property type="match status" value="1"/>
</dbReference>
<sequence length="271" mass="28129">MSETAYAPAPEAQPLSAYGGGDVIIGDVSGPAHIHGVHGTTGVTRWKALASGADLRGGWEAVEWACVPPGGVSGEHLHTRTEEVYFILSGTGEIYLDGTAHPIAPGSMVLTGLGTVHGLRNTGDSDLAWLVIEMRSPRFSAELGATDAPAHPPVPASAKEEPPVPTARLHDLRAERSVSPAGVFTGPLRTLSLETVDASGTVELTADGREHMVFVLSGTGWVENGSDTAELHPGTAVTLPLGTRARIGADREDGLEFFHAEVAVATPGSDR</sequence>
<evidence type="ECO:0000313" key="5">
    <source>
        <dbReference type="Proteomes" id="UP000322927"/>
    </source>
</evidence>
<dbReference type="InterPro" id="IPR013096">
    <property type="entry name" value="Cupin_2"/>
</dbReference>
<protein>
    <submittedName>
        <fullName evidence="4">Cupin domain-containing protein</fullName>
    </submittedName>
</protein>
<feature type="domain" description="Cupin type-2" evidence="3">
    <location>
        <begin position="65"/>
        <end position="132"/>
    </location>
</feature>
<organism evidence="4 5">
    <name type="scientific">Streptomyces venezuelae</name>
    <dbReference type="NCBI Taxonomy" id="54571"/>
    <lineage>
        <taxon>Bacteria</taxon>
        <taxon>Bacillati</taxon>
        <taxon>Actinomycetota</taxon>
        <taxon>Actinomycetes</taxon>
        <taxon>Kitasatosporales</taxon>
        <taxon>Streptomycetaceae</taxon>
        <taxon>Streptomyces</taxon>
    </lineage>
</organism>
<dbReference type="GO" id="GO:0046872">
    <property type="term" value="F:metal ion binding"/>
    <property type="evidence" value="ECO:0007669"/>
    <property type="project" value="UniProtKB-KW"/>
</dbReference>
<dbReference type="AlphaFoldDB" id="A0A5P2BYV7"/>
<dbReference type="InterPro" id="IPR014710">
    <property type="entry name" value="RmlC-like_jellyroll"/>
</dbReference>
<dbReference type="PANTHER" id="PTHR35848">
    <property type="entry name" value="OXALATE-BINDING PROTEIN"/>
    <property type="match status" value="1"/>
</dbReference>
<evidence type="ECO:0000313" key="4">
    <source>
        <dbReference type="EMBL" id="QES34838.1"/>
    </source>
</evidence>
<reference evidence="4 5" key="1">
    <citation type="submission" date="2018-05" db="EMBL/GenBank/DDBJ databases">
        <title>Streptomyces venezuelae.</title>
        <authorList>
            <person name="Kim W."/>
            <person name="Lee N."/>
            <person name="Cho B.-K."/>
        </authorList>
    </citation>
    <scope>NUCLEOTIDE SEQUENCE [LARGE SCALE GENOMIC DNA]</scope>
    <source>
        <strain evidence="4 5">ATCC 14584</strain>
    </source>
</reference>
<dbReference type="InterPro" id="IPR011051">
    <property type="entry name" value="RmlC_Cupin_sf"/>
</dbReference>
<name>A0A5P2BYV7_STRVZ</name>
<dbReference type="PANTHER" id="PTHR35848:SF6">
    <property type="entry name" value="CUPIN TYPE-2 DOMAIN-CONTAINING PROTEIN"/>
    <property type="match status" value="1"/>
</dbReference>
<dbReference type="RefSeq" id="WP_150216978.1">
    <property type="nucleotide sequence ID" value="NZ_CP029192.1"/>
</dbReference>